<reference evidence="6" key="1">
    <citation type="submission" date="2021-01" db="EMBL/GenBank/DDBJ databases">
        <authorList>
            <person name="Li R."/>
            <person name="Bekaert M."/>
        </authorList>
    </citation>
    <scope>NUCLEOTIDE SEQUENCE</scope>
    <source>
        <strain evidence="6">Farmed</strain>
    </source>
</reference>
<name>A0A812BMV0_ACAPH</name>
<comment type="subcellular location">
    <subcellularLocation>
        <location evidence="1">Membrane</location>
        <topology evidence="1">Multi-pass membrane protein</topology>
    </subcellularLocation>
</comment>
<keyword evidence="3 5" id="KW-1133">Transmembrane helix</keyword>
<proteinExistence type="predicted"/>
<dbReference type="Pfam" id="PF00822">
    <property type="entry name" value="PMP22_Claudin"/>
    <property type="match status" value="1"/>
</dbReference>
<dbReference type="GO" id="GO:0016020">
    <property type="term" value="C:membrane"/>
    <property type="evidence" value="ECO:0007669"/>
    <property type="project" value="UniProtKB-SubCell"/>
</dbReference>
<evidence type="ECO:0000256" key="5">
    <source>
        <dbReference type="SAM" id="Phobius"/>
    </source>
</evidence>
<sequence length="200" mass="22612">MNPLTLVLLSLAVFLQLLSIAIPYWISNSIFHSGLWNICIKDKCTSLKNEQDFFKAFQSLQVLGLVAGICGILTILIGNFTKLLRPEVARLLAAVHCIAAGAIILIGIMDYGVKGFSMSACFIMSLLSSFACVTKTKNRFFFLFLSPLFLSFSFSSFSFFFFLLFFFLFLSPLFLSFSFSSFSFFFFLLFFFLFLSPLIT</sequence>
<evidence type="ECO:0000256" key="3">
    <source>
        <dbReference type="ARBA" id="ARBA00022989"/>
    </source>
</evidence>
<feature type="transmembrane region" description="Helical" evidence="5">
    <location>
        <begin position="173"/>
        <end position="195"/>
    </location>
</feature>
<feature type="transmembrane region" description="Helical" evidence="5">
    <location>
        <begin position="115"/>
        <end position="133"/>
    </location>
</feature>
<protein>
    <submittedName>
        <fullName evidence="6">Uncharacterized protein</fullName>
    </submittedName>
</protein>
<dbReference type="EMBL" id="CAHIKZ030000711">
    <property type="protein sequence ID" value="CAE1235010.1"/>
    <property type="molecule type" value="Genomic_DNA"/>
</dbReference>
<keyword evidence="7" id="KW-1185">Reference proteome</keyword>
<evidence type="ECO:0000313" key="7">
    <source>
        <dbReference type="Proteomes" id="UP000597762"/>
    </source>
</evidence>
<evidence type="ECO:0000256" key="1">
    <source>
        <dbReference type="ARBA" id="ARBA00004141"/>
    </source>
</evidence>
<feature type="transmembrane region" description="Helical" evidence="5">
    <location>
        <begin position="56"/>
        <end position="77"/>
    </location>
</feature>
<gene>
    <name evidence="6" type="ORF">SPHA_19594</name>
</gene>
<evidence type="ECO:0000313" key="6">
    <source>
        <dbReference type="EMBL" id="CAE1235010.1"/>
    </source>
</evidence>
<keyword evidence="2 5" id="KW-0812">Transmembrane</keyword>
<dbReference type="AlphaFoldDB" id="A0A812BMV0"/>
<comment type="caution">
    <text evidence="6">The sequence shown here is derived from an EMBL/GenBank/DDBJ whole genome shotgun (WGS) entry which is preliminary data.</text>
</comment>
<evidence type="ECO:0000256" key="2">
    <source>
        <dbReference type="ARBA" id="ARBA00022692"/>
    </source>
</evidence>
<feature type="transmembrane region" description="Helical" evidence="5">
    <location>
        <begin position="140"/>
        <end position="167"/>
    </location>
</feature>
<dbReference type="InterPro" id="IPR004031">
    <property type="entry name" value="PMP22/EMP/MP20/Claudin"/>
</dbReference>
<accession>A0A812BMV0</accession>
<feature type="transmembrane region" description="Helical" evidence="5">
    <location>
        <begin position="89"/>
        <end position="109"/>
    </location>
</feature>
<evidence type="ECO:0000256" key="4">
    <source>
        <dbReference type="ARBA" id="ARBA00023136"/>
    </source>
</evidence>
<dbReference type="Proteomes" id="UP000597762">
    <property type="component" value="Unassembled WGS sequence"/>
</dbReference>
<keyword evidence="4 5" id="KW-0472">Membrane</keyword>
<organism evidence="6 7">
    <name type="scientific">Acanthosepion pharaonis</name>
    <name type="common">Pharaoh cuttlefish</name>
    <name type="synonym">Sepia pharaonis</name>
    <dbReference type="NCBI Taxonomy" id="158019"/>
    <lineage>
        <taxon>Eukaryota</taxon>
        <taxon>Metazoa</taxon>
        <taxon>Spiralia</taxon>
        <taxon>Lophotrochozoa</taxon>
        <taxon>Mollusca</taxon>
        <taxon>Cephalopoda</taxon>
        <taxon>Coleoidea</taxon>
        <taxon>Decapodiformes</taxon>
        <taxon>Sepiida</taxon>
        <taxon>Sepiina</taxon>
        <taxon>Sepiidae</taxon>
        <taxon>Acanthosepion</taxon>
    </lineage>
</organism>